<dbReference type="PROSITE" id="PS00196">
    <property type="entry name" value="COPPER_BLUE"/>
    <property type="match status" value="1"/>
</dbReference>
<dbReference type="Gene3D" id="2.60.40.420">
    <property type="entry name" value="Cupredoxins - blue copper proteins"/>
    <property type="match status" value="1"/>
</dbReference>
<dbReference type="GO" id="GO:0046872">
    <property type="term" value="F:metal ion binding"/>
    <property type="evidence" value="ECO:0007669"/>
    <property type="project" value="UniProtKB-KW"/>
</dbReference>
<feature type="domain" description="Phytocyanin" evidence="6">
    <location>
        <begin position="24"/>
        <end position="125"/>
    </location>
</feature>
<dbReference type="PANTHER" id="PTHR33021">
    <property type="entry name" value="BLUE COPPER PROTEIN"/>
    <property type="match status" value="1"/>
</dbReference>
<dbReference type="InterPro" id="IPR039391">
    <property type="entry name" value="Phytocyanin-like"/>
</dbReference>
<keyword evidence="5" id="KW-0732">Signal</keyword>
<dbReference type="FunFam" id="2.60.40.420:FF:000003">
    <property type="entry name" value="Blue copper"/>
    <property type="match status" value="1"/>
</dbReference>
<dbReference type="SUPFAM" id="SSF49503">
    <property type="entry name" value="Cupredoxins"/>
    <property type="match status" value="1"/>
</dbReference>
<feature type="region of interest" description="Disordered" evidence="4">
    <location>
        <begin position="125"/>
        <end position="167"/>
    </location>
</feature>
<gene>
    <name evidence="7" type="ORF">NE237_012252</name>
</gene>
<dbReference type="InterPro" id="IPR008972">
    <property type="entry name" value="Cupredoxin"/>
</dbReference>
<dbReference type="Pfam" id="PF02298">
    <property type="entry name" value="Cu_bind_like"/>
    <property type="match status" value="1"/>
</dbReference>
<evidence type="ECO:0000256" key="1">
    <source>
        <dbReference type="ARBA" id="ARBA00022723"/>
    </source>
</evidence>
<accession>A0A9Q0GXL1</accession>
<evidence type="ECO:0000256" key="2">
    <source>
        <dbReference type="ARBA" id="ARBA00023008"/>
    </source>
</evidence>
<dbReference type="Proteomes" id="UP001141806">
    <property type="component" value="Unassembled WGS sequence"/>
</dbReference>
<keyword evidence="3" id="KW-0325">Glycoprotein</keyword>
<organism evidence="7 8">
    <name type="scientific">Protea cynaroides</name>
    <dbReference type="NCBI Taxonomy" id="273540"/>
    <lineage>
        <taxon>Eukaryota</taxon>
        <taxon>Viridiplantae</taxon>
        <taxon>Streptophyta</taxon>
        <taxon>Embryophyta</taxon>
        <taxon>Tracheophyta</taxon>
        <taxon>Spermatophyta</taxon>
        <taxon>Magnoliopsida</taxon>
        <taxon>Proteales</taxon>
        <taxon>Proteaceae</taxon>
        <taxon>Protea</taxon>
    </lineage>
</organism>
<feature type="chain" id="PRO_5040414607" description="Phytocyanin domain-containing protein" evidence="5">
    <location>
        <begin position="24"/>
        <end position="198"/>
    </location>
</feature>
<dbReference type="GO" id="GO:0009055">
    <property type="term" value="F:electron transfer activity"/>
    <property type="evidence" value="ECO:0007669"/>
    <property type="project" value="InterPro"/>
</dbReference>
<dbReference type="PROSITE" id="PS51485">
    <property type="entry name" value="PHYTOCYANIN"/>
    <property type="match status" value="1"/>
</dbReference>
<name>A0A9Q0GXL1_9MAGN</name>
<dbReference type="AlphaFoldDB" id="A0A9Q0GXL1"/>
<sequence length="198" mass="20727">MGFAQRAMCVFLLVVTALDISLAAVYKVGDSKGWTSIGQINYTAWAASKTFRVGDTILFEYNKQFHNVMQVTHLEFQACNVSSVINTFSTGNDSIVIKRTGHFYYLCGIPGHCLVGQKVDIRVPKSSEATAPSPSGSSTASPAGSPSLSPPGAIAGAPGPSVKSSAPYPSSKGLVALLLSLVVVLGNETTQDDPDGLD</sequence>
<evidence type="ECO:0000256" key="5">
    <source>
        <dbReference type="SAM" id="SignalP"/>
    </source>
</evidence>
<keyword evidence="1" id="KW-0479">Metal-binding</keyword>
<feature type="compositionally biased region" description="Low complexity" evidence="4">
    <location>
        <begin position="126"/>
        <end position="161"/>
    </location>
</feature>
<evidence type="ECO:0000256" key="4">
    <source>
        <dbReference type="SAM" id="MobiDB-lite"/>
    </source>
</evidence>
<dbReference type="InterPro" id="IPR028871">
    <property type="entry name" value="BlueCu_1_BS"/>
</dbReference>
<dbReference type="PANTHER" id="PTHR33021:SF339">
    <property type="entry name" value="OS07G0570600 PROTEIN"/>
    <property type="match status" value="1"/>
</dbReference>
<evidence type="ECO:0000313" key="8">
    <source>
        <dbReference type="Proteomes" id="UP001141806"/>
    </source>
</evidence>
<evidence type="ECO:0000259" key="6">
    <source>
        <dbReference type="PROSITE" id="PS51485"/>
    </source>
</evidence>
<feature type="signal peptide" evidence="5">
    <location>
        <begin position="1"/>
        <end position="23"/>
    </location>
</feature>
<dbReference type="EMBL" id="JAMYWD010000011">
    <property type="protein sequence ID" value="KAJ4955469.1"/>
    <property type="molecule type" value="Genomic_DNA"/>
</dbReference>
<protein>
    <recommendedName>
        <fullName evidence="6">Phytocyanin domain-containing protein</fullName>
    </recommendedName>
</protein>
<proteinExistence type="predicted"/>
<dbReference type="OrthoDB" id="1933492at2759"/>
<evidence type="ECO:0000313" key="7">
    <source>
        <dbReference type="EMBL" id="KAJ4955469.1"/>
    </source>
</evidence>
<dbReference type="InterPro" id="IPR003245">
    <property type="entry name" value="Phytocyanin_dom"/>
</dbReference>
<keyword evidence="8" id="KW-1185">Reference proteome</keyword>
<evidence type="ECO:0000256" key="3">
    <source>
        <dbReference type="ARBA" id="ARBA00023180"/>
    </source>
</evidence>
<dbReference type="GO" id="GO:0005886">
    <property type="term" value="C:plasma membrane"/>
    <property type="evidence" value="ECO:0007669"/>
    <property type="project" value="TreeGrafter"/>
</dbReference>
<keyword evidence="2" id="KW-0186">Copper</keyword>
<reference evidence="7" key="1">
    <citation type="journal article" date="2023" name="Plant J.">
        <title>The genome of the king protea, Protea cynaroides.</title>
        <authorList>
            <person name="Chang J."/>
            <person name="Duong T.A."/>
            <person name="Schoeman C."/>
            <person name="Ma X."/>
            <person name="Roodt D."/>
            <person name="Barker N."/>
            <person name="Li Z."/>
            <person name="Van de Peer Y."/>
            <person name="Mizrachi E."/>
        </authorList>
    </citation>
    <scope>NUCLEOTIDE SEQUENCE</scope>
    <source>
        <tissue evidence="7">Young leaves</tissue>
    </source>
</reference>
<comment type="caution">
    <text evidence="7">The sequence shown here is derived from an EMBL/GenBank/DDBJ whole genome shotgun (WGS) entry which is preliminary data.</text>
</comment>